<dbReference type="AlphaFoldDB" id="A0A644YW64"/>
<dbReference type="EMBL" id="VSSQ01006265">
    <property type="protein sequence ID" value="MPM32091.1"/>
    <property type="molecule type" value="Genomic_DNA"/>
</dbReference>
<organism evidence="2">
    <name type="scientific">bioreactor metagenome</name>
    <dbReference type="NCBI Taxonomy" id="1076179"/>
    <lineage>
        <taxon>unclassified sequences</taxon>
        <taxon>metagenomes</taxon>
        <taxon>ecological metagenomes</taxon>
    </lineage>
</organism>
<evidence type="ECO:0000313" key="2">
    <source>
        <dbReference type="EMBL" id="MPM32091.1"/>
    </source>
</evidence>
<gene>
    <name evidence="2" type="ORF">SDC9_78650</name>
</gene>
<sequence length="494" mass="51762">MPSGVAPLQADGAGSRAPDTAEAGRGPEGPAKGSALVHRDHVTPVVADVDLARTRDPGLGVGIVLTPLGDPAGQPADGEQHGEHLHREAHRLVDQAGVEVDVRVELARDEVVVGQRGLLELLGDGEQFLVAVRGGVGDLVGVALDDRGAGVEVLVDAVAEAHQLDAGLLGLDLLEVVLGGDALVPDRREHLQHGLVGAAVQRAGQGVHAGGDRDVEVGLRGADQPDGRGGAVLLVVGVQHEQGVQALGDDVLELVLLGRGAEGHPDEVLHVGQPVLRVHEGLALRVLVRVRGQRGDLGEELAGGDLHVLGVETDMPAVEGRQRADAGRQHRHRVRLAREATEQVAHPLVQEHVVDQLVLELLHLLLGGQLAVEDQPHHLDEGALLRELLDRVAAVPQDALFAVDEGDLRPARGGVAEGLVQGDVPGLGAQLADVVPVVAVDGLDERKLDLLAVTRGENWCGHPLLPCSHCCPTVDPNKKVRTSWVDRRAAFEPA</sequence>
<evidence type="ECO:0000256" key="1">
    <source>
        <dbReference type="SAM" id="MobiDB-lite"/>
    </source>
</evidence>
<name>A0A644YW64_9ZZZZ</name>
<proteinExistence type="predicted"/>
<comment type="caution">
    <text evidence="2">The sequence shown here is derived from an EMBL/GenBank/DDBJ whole genome shotgun (WGS) entry which is preliminary data.</text>
</comment>
<protein>
    <submittedName>
        <fullName evidence="2">Uncharacterized protein</fullName>
    </submittedName>
</protein>
<reference evidence="2" key="1">
    <citation type="submission" date="2019-08" db="EMBL/GenBank/DDBJ databases">
        <authorList>
            <person name="Kucharzyk K."/>
            <person name="Murdoch R.W."/>
            <person name="Higgins S."/>
            <person name="Loffler F."/>
        </authorList>
    </citation>
    <scope>NUCLEOTIDE SEQUENCE</scope>
</reference>
<accession>A0A644YW64</accession>
<feature type="region of interest" description="Disordered" evidence="1">
    <location>
        <begin position="1"/>
        <end position="39"/>
    </location>
</feature>